<evidence type="ECO:0000256" key="4">
    <source>
        <dbReference type="ARBA" id="ARBA00023136"/>
    </source>
</evidence>
<dbReference type="InterPro" id="IPR008972">
    <property type="entry name" value="Cupredoxin"/>
</dbReference>
<reference evidence="7" key="2">
    <citation type="submission" date="2023-02" db="EMBL/GenBank/DDBJ databases">
        <authorList>
            <person name="Swenson N.G."/>
            <person name="Wegrzyn J.L."/>
            <person name="Mcevoy S.L."/>
        </authorList>
    </citation>
    <scope>NUCLEOTIDE SEQUENCE</scope>
    <source>
        <strain evidence="7">91603</strain>
        <tissue evidence="7">Leaf</tissue>
    </source>
</reference>
<dbReference type="EMBL" id="JAJSOW010000101">
    <property type="protein sequence ID" value="KAI9181300.1"/>
    <property type="molecule type" value="Genomic_DNA"/>
</dbReference>
<dbReference type="InterPro" id="IPR003245">
    <property type="entry name" value="Phytocyanin_dom"/>
</dbReference>
<evidence type="ECO:0000259" key="6">
    <source>
        <dbReference type="Pfam" id="PF02298"/>
    </source>
</evidence>
<evidence type="ECO:0000256" key="1">
    <source>
        <dbReference type="ARBA" id="ARBA00004167"/>
    </source>
</evidence>
<dbReference type="Gene3D" id="2.60.40.420">
    <property type="entry name" value="Cupredoxins - blue copper proteins"/>
    <property type="match status" value="1"/>
</dbReference>
<accession>A0AAD5J476</accession>
<dbReference type="AlphaFoldDB" id="A0AAD5J476"/>
<evidence type="ECO:0000313" key="8">
    <source>
        <dbReference type="Proteomes" id="UP001064489"/>
    </source>
</evidence>
<keyword evidence="4" id="KW-0472">Membrane</keyword>
<dbReference type="Pfam" id="PF02298">
    <property type="entry name" value="Cu_bind_like"/>
    <property type="match status" value="1"/>
</dbReference>
<dbReference type="GO" id="GO:0016020">
    <property type="term" value="C:membrane"/>
    <property type="evidence" value="ECO:0007669"/>
    <property type="project" value="UniProtKB-SubCell"/>
</dbReference>
<dbReference type="Proteomes" id="UP001064489">
    <property type="component" value="Chromosome 4"/>
</dbReference>
<dbReference type="InterPro" id="IPR008511">
    <property type="entry name" value="ROH1-like"/>
</dbReference>
<protein>
    <recommendedName>
        <fullName evidence="6">Phytocyanin domain-containing protein</fullName>
    </recommendedName>
</protein>
<keyword evidence="2" id="KW-0812">Transmembrane</keyword>
<organism evidence="7 8">
    <name type="scientific">Acer negundo</name>
    <name type="common">Box elder</name>
    <dbReference type="NCBI Taxonomy" id="4023"/>
    <lineage>
        <taxon>Eukaryota</taxon>
        <taxon>Viridiplantae</taxon>
        <taxon>Streptophyta</taxon>
        <taxon>Embryophyta</taxon>
        <taxon>Tracheophyta</taxon>
        <taxon>Spermatophyta</taxon>
        <taxon>Magnoliopsida</taxon>
        <taxon>eudicotyledons</taxon>
        <taxon>Gunneridae</taxon>
        <taxon>Pentapetalae</taxon>
        <taxon>rosids</taxon>
        <taxon>malvids</taxon>
        <taxon>Sapindales</taxon>
        <taxon>Sapindaceae</taxon>
        <taxon>Hippocastanoideae</taxon>
        <taxon>Acereae</taxon>
        <taxon>Acer</taxon>
    </lineage>
</organism>
<reference evidence="7" key="1">
    <citation type="journal article" date="2022" name="Plant J.">
        <title>Strategies of tolerance reflected in two North American maple genomes.</title>
        <authorList>
            <person name="McEvoy S.L."/>
            <person name="Sezen U.U."/>
            <person name="Trouern-Trend A."/>
            <person name="McMahon S.M."/>
            <person name="Schaberg P.G."/>
            <person name="Yang J."/>
            <person name="Wegrzyn J.L."/>
            <person name="Swenson N.G."/>
        </authorList>
    </citation>
    <scope>NUCLEOTIDE SEQUENCE</scope>
    <source>
        <strain evidence="7">91603</strain>
    </source>
</reference>
<dbReference type="Pfam" id="PF05633">
    <property type="entry name" value="ROH1-like"/>
    <property type="match status" value="2"/>
</dbReference>
<keyword evidence="8" id="KW-1185">Reference proteome</keyword>
<comment type="subcellular location">
    <subcellularLocation>
        <location evidence="1">Membrane</location>
        <topology evidence="1">Single-pass membrane protein</topology>
    </subcellularLocation>
</comment>
<dbReference type="PANTHER" id="PTHR31509">
    <property type="entry name" value="BPS1-LIKE PROTEIN"/>
    <property type="match status" value="1"/>
</dbReference>
<proteinExistence type="inferred from homology"/>
<keyword evidence="3" id="KW-1133">Transmembrane helix</keyword>
<evidence type="ECO:0000256" key="5">
    <source>
        <dbReference type="ARBA" id="ARBA00035114"/>
    </source>
</evidence>
<comment type="similarity">
    <text evidence="5">Belongs to the ROH1 family.</text>
</comment>
<dbReference type="SUPFAM" id="SSF49503">
    <property type="entry name" value="Cupredoxins"/>
    <property type="match status" value="1"/>
</dbReference>
<sequence>MTVESSANVIAIQASVHLPFYHKLLVQNLTEQKTKKAPKVEVGTVTGDDSMDEWLQCLEFIYLPPHNVLGVNSLDFSSCNIESAVSKHGDGQTIIELGESGWKYYIYGIGEQCDVGLSEYRVSIFIKMSRPQEPHRPFFSFGNPFRMISPKGSRLTEGLLTLLNAFEVTLTERLKKLMPKDKDDVLSLSWMKLAMESLCETHNDIKNLITELELPVCDWEEKWIDVYLDISVKLLDLCIAFSSELTKLNQGHLLLQCVLHNLDSTAPNQFVRARSSLDGWKQHISSRNPRVESCRPILENLVRSLNLPKVKNSAKGKVLMRAMYGVKVQTVFVCSIFAAAFSGSATNLLDDLNVSDALPWALSFSALQSNVNEEIRNLYSVGKVTVLKELEAVDESVKILYPMIQDGVEPAEAELFRNSVSDLGRRAEKLSQGLDVLTKAVDSFFKIVLTGRDALLCNLRVSGPVSDTMVVTNVEQEVGK</sequence>
<evidence type="ECO:0000313" key="7">
    <source>
        <dbReference type="EMBL" id="KAI9181300.1"/>
    </source>
</evidence>
<comment type="caution">
    <text evidence="7">The sequence shown here is derived from an EMBL/GenBank/DDBJ whole genome shotgun (WGS) entry which is preliminary data.</text>
</comment>
<dbReference type="GO" id="GO:0009055">
    <property type="term" value="F:electron transfer activity"/>
    <property type="evidence" value="ECO:0007669"/>
    <property type="project" value="InterPro"/>
</dbReference>
<evidence type="ECO:0000256" key="2">
    <source>
        <dbReference type="ARBA" id="ARBA00022692"/>
    </source>
</evidence>
<evidence type="ECO:0000256" key="3">
    <source>
        <dbReference type="ARBA" id="ARBA00022989"/>
    </source>
</evidence>
<feature type="domain" description="Phytocyanin" evidence="6">
    <location>
        <begin position="58"/>
        <end position="116"/>
    </location>
</feature>
<gene>
    <name evidence="7" type="ORF">LWI28_013557</name>
</gene>
<name>A0AAD5J476_ACENE</name>